<organism evidence="2 3">
    <name type="scientific">Pleurodeles waltl</name>
    <name type="common">Iberian ribbed newt</name>
    <dbReference type="NCBI Taxonomy" id="8319"/>
    <lineage>
        <taxon>Eukaryota</taxon>
        <taxon>Metazoa</taxon>
        <taxon>Chordata</taxon>
        <taxon>Craniata</taxon>
        <taxon>Vertebrata</taxon>
        <taxon>Euteleostomi</taxon>
        <taxon>Amphibia</taxon>
        <taxon>Batrachia</taxon>
        <taxon>Caudata</taxon>
        <taxon>Salamandroidea</taxon>
        <taxon>Salamandridae</taxon>
        <taxon>Pleurodelinae</taxon>
        <taxon>Pleurodeles</taxon>
    </lineage>
</organism>
<keyword evidence="3" id="KW-1185">Reference proteome</keyword>
<name>A0AAV7RWC3_PLEWA</name>
<sequence>MSYPSFRLHVPGATMLMPGEGARRNNEQIIKDLKGWAWSGHELRWPPEERAPWSGGPRDGGGGAGCVLSVPHRLLKGRWGPPMPGLPPGQPLEALDPISREHEENGGLPAYDLMKSRGLA</sequence>
<protein>
    <submittedName>
        <fullName evidence="2">Uncharacterized protein</fullName>
    </submittedName>
</protein>
<gene>
    <name evidence="2" type="ORF">NDU88_009831</name>
</gene>
<feature type="region of interest" description="Disordered" evidence="1">
    <location>
        <begin position="78"/>
        <end position="120"/>
    </location>
</feature>
<evidence type="ECO:0000256" key="1">
    <source>
        <dbReference type="SAM" id="MobiDB-lite"/>
    </source>
</evidence>
<evidence type="ECO:0000313" key="3">
    <source>
        <dbReference type="Proteomes" id="UP001066276"/>
    </source>
</evidence>
<feature type="compositionally biased region" description="Pro residues" evidence="1">
    <location>
        <begin position="81"/>
        <end position="90"/>
    </location>
</feature>
<dbReference type="AlphaFoldDB" id="A0AAV7RWC3"/>
<evidence type="ECO:0000313" key="2">
    <source>
        <dbReference type="EMBL" id="KAJ1157116.1"/>
    </source>
</evidence>
<proteinExistence type="predicted"/>
<accession>A0AAV7RWC3</accession>
<dbReference type="Proteomes" id="UP001066276">
    <property type="component" value="Chromosome 5"/>
</dbReference>
<reference evidence="2" key="1">
    <citation type="journal article" date="2022" name="bioRxiv">
        <title>Sequencing and chromosome-scale assembly of the giantPleurodeles waltlgenome.</title>
        <authorList>
            <person name="Brown T."/>
            <person name="Elewa A."/>
            <person name="Iarovenko S."/>
            <person name="Subramanian E."/>
            <person name="Araus A.J."/>
            <person name="Petzold A."/>
            <person name="Susuki M."/>
            <person name="Suzuki K.-i.T."/>
            <person name="Hayashi T."/>
            <person name="Toyoda A."/>
            <person name="Oliveira C."/>
            <person name="Osipova E."/>
            <person name="Leigh N.D."/>
            <person name="Simon A."/>
            <person name="Yun M.H."/>
        </authorList>
    </citation>
    <scope>NUCLEOTIDE SEQUENCE</scope>
    <source>
        <strain evidence="2">20211129_DDA</strain>
        <tissue evidence="2">Liver</tissue>
    </source>
</reference>
<dbReference type="EMBL" id="JANPWB010000009">
    <property type="protein sequence ID" value="KAJ1157116.1"/>
    <property type="molecule type" value="Genomic_DNA"/>
</dbReference>
<comment type="caution">
    <text evidence="2">The sequence shown here is derived from an EMBL/GenBank/DDBJ whole genome shotgun (WGS) entry which is preliminary data.</text>
</comment>